<feature type="domain" description="TadE-like" evidence="2">
    <location>
        <begin position="33"/>
        <end position="75"/>
    </location>
</feature>
<dbReference type="RefSeq" id="WP_175277108.1">
    <property type="nucleotide sequence ID" value="NZ_CP054836.1"/>
</dbReference>
<keyword evidence="1" id="KW-0472">Membrane</keyword>
<evidence type="ECO:0000256" key="1">
    <source>
        <dbReference type="SAM" id="Phobius"/>
    </source>
</evidence>
<proteinExistence type="predicted"/>
<keyword evidence="4" id="KW-1185">Reference proteome</keyword>
<evidence type="ECO:0000313" key="4">
    <source>
        <dbReference type="Proteomes" id="UP000509367"/>
    </source>
</evidence>
<dbReference type="Proteomes" id="UP000509367">
    <property type="component" value="Chromosome"/>
</dbReference>
<gene>
    <name evidence="3" type="ORF">HTY61_12505</name>
</gene>
<feature type="transmembrane region" description="Helical" evidence="1">
    <location>
        <begin position="39"/>
        <end position="61"/>
    </location>
</feature>
<evidence type="ECO:0000259" key="2">
    <source>
        <dbReference type="Pfam" id="PF07811"/>
    </source>
</evidence>
<sequence length="188" mass="20835">MESLRQIGLWGGARRTVQRTRHALGGYRRNVAGATAMEFGMIAPVFLFLVFTIIETSVYYYKQSHLKYVLSQAGRGLQTGEIQKSDTPKDDFDAVVCDTAEIVFDCSKVHLDVRSFATVADVTFPDPAFDENGKPTNFVFQPGGTSQITAMRASATHKFITPFLTDILQPDGKPVILVGFSIFKNEPF</sequence>
<reference evidence="3 4" key="1">
    <citation type="submission" date="2020-06" db="EMBL/GenBank/DDBJ databases">
        <title>Oricola thermophila sp. nov. isolated from a tidal sediments.</title>
        <authorList>
            <person name="Kwon K.K."/>
            <person name="Yang S.-H."/>
            <person name="Park M.-J."/>
        </authorList>
    </citation>
    <scope>NUCLEOTIDE SEQUENCE [LARGE SCALE GENOMIC DNA]</scope>
    <source>
        <strain evidence="3 4">MEBiC13590</strain>
    </source>
</reference>
<keyword evidence="1" id="KW-1133">Transmembrane helix</keyword>
<dbReference type="Pfam" id="PF07811">
    <property type="entry name" value="TadE"/>
    <property type="match status" value="1"/>
</dbReference>
<accession>A0A6N1VE65</accession>
<protein>
    <submittedName>
        <fullName evidence="3">Pilus assembly protein</fullName>
    </submittedName>
</protein>
<keyword evidence="1" id="KW-0812">Transmembrane</keyword>
<evidence type="ECO:0000313" key="3">
    <source>
        <dbReference type="EMBL" id="QKV19216.1"/>
    </source>
</evidence>
<dbReference type="KEGG" id="orm:HTY61_12505"/>
<dbReference type="AlphaFoldDB" id="A0A6N1VE65"/>
<name>A0A6N1VE65_9HYPH</name>
<dbReference type="InterPro" id="IPR012495">
    <property type="entry name" value="TadE-like_dom"/>
</dbReference>
<dbReference type="EMBL" id="CP054836">
    <property type="protein sequence ID" value="QKV19216.1"/>
    <property type="molecule type" value="Genomic_DNA"/>
</dbReference>
<organism evidence="3 4">
    <name type="scientific">Oricola thermophila</name>
    <dbReference type="NCBI Taxonomy" id="2742145"/>
    <lineage>
        <taxon>Bacteria</taxon>
        <taxon>Pseudomonadati</taxon>
        <taxon>Pseudomonadota</taxon>
        <taxon>Alphaproteobacteria</taxon>
        <taxon>Hyphomicrobiales</taxon>
        <taxon>Ahrensiaceae</taxon>
        <taxon>Oricola</taxon>
    </lineage>
</organism>